<organism evidence="1">
    <name type="scientific">marine metagenome</name>
    <dbReference type="NCBI Taxonomy" id="408172"/>
    <lineage>
        <taxon>unclassified sequences</taxon>
        <taxon>metagenomes</taxon>
        <taxon>ecological metagenomes</taxon>
    </lineage>
</organism>
<reference evidence="1" key="1">
    <citation type="submission" date="2018-05" db="EMBL/GenBank/DDBJ databases">
        <authorList>
            <person name="Lanie J.A."/>
            <person name="Ng W.-L."/>
            <person name="Kazmierczak K.M."/>
            <person name="Andrzejewski T.M."/>
            <person name="Davidsen T.M."/>
            <person name="Wayne K.J."/>
            <person name="Tettelin H."/>
            <person name="Glass J.I."/>
            <person name="Rusch D."/>
            <person name="Podicherti R."/>
            <person name="Tsui H.-C.T."/>
            <person name="Winkler M.E."/>
        </authorList>
    </citation>
    <scope>NUCLEOTIDE SEQUENCE</scope>
</reference>
<dbReference type="InterPro" id="IPR036866">
    <property type="entry name" value="RibonucZ/Hydroxyglut_hydro"/>
</dbReference>
<dbReference type="AlphaFoldDB" id="A0A382K0L0"/>
<dbReference type="GO" id="GO:0042781">
    <property type="term" value="F:3'-tRNA processing endoribonuclease activity"/>
    <property type="evidence" value="ECO:0007669"/>
    <property type="project" value="TreeGrafter"/>
</dbReference>
<dbReference type="PANTHER" id="PTHR46018:SF2">
    <property type="entry name" value="ZINC PHOSPHODIESTERASE ELAC PROTEIN 1"/>
    <property type="match status" value="1"/>
</dbReference>
<proteinExistence type="predicted"/>
<dbReference type="EMBL" id="UINC01077175">
    <property type="protein sequence ID" value="SVC17052.1"/>
    <property type="molecule type" value="Genomic_DNA"/>
</dbReference>
<evidence type="ECO:0008006" key="2">
    <source>
        <dbReference type="Google" id="ProtNLM"/>
    </source>
</evidence>
<dbReference type="PANTHER" id="PTHR46018">
    <property type="entry name" value="ZINC PHOSPHODIESTERASE ELAC PROTEIN 1"/>
    <property type="match status" value="1"/>
</dbReference>
<accession>A0A382K0L0</accession>
<feature type="non-terminal residue" evidence="1">
    <location>
        <position position="172"/>
    </location>
</feature>
<dbReference type="SUPFAM" id="SSF56281">
    <property type="entry name" value="Metallo-hydrolase/oxidoreductase"/>
    <property type="match status" value="1"/>
</dbReference>
<gene>
    <name evidence="1" type="ORF">METZ01_LOCUS269906</name>
</gene>
<protein>
    <recommendedName>
        <fullName evidence="2">Metallo-beta-lactamase domain-containing protein</fullName>
    </recommendedName>
</protein>
<dbReference type="Gene3D" id="3.60.15.10">
    <property type="entry name" value="Ribonuclease Z/Hydroxyacylglutathione hydrolase-like"/>
    <property type="match status" value="1"/>
</dbReference>
<evidence type="ECO:0000313" key="1">
    <source>
        <dbReference type="EMBL" id="SVC17052.1"/>
    </source>
</evidence>
<name>A0A382K0L0_9ZZZZ</name>
<feature type="non-terminal residue" evidence="1">
    <location>
        <position position="1"/>
    </location>
</feature>
<sequence>VKLFIIILAVIALLGCGSAGSKFSLELPSARVETRTGPGADELLEKTRVVILGTGTPIPDAYRAGPGIAVVHKGETYLFDAGAGTVRNATVARYRYDIPSLYPTQICCAFITHMHSDHTLDLMELGYTMWWRRREGLKLWGPAGMGEMVAGMKATMLPDTRIRSSGTQPLPN</sequence>